<sequence length="104" mass="12137">MFNIIKLSESVYYKLLNENAKVLVKLILNEQTNKDYPPLTRSDKLKINNINLFCSDFDISMLKRTLKDSIELIQRPDVEQLLNHDAKIVLKTMEALLEGNQVRM</sequence>
<accession>A0A7X0HUT0</accession>
<evidence type="ECO:0000313" key="2">
    <source>
        <dbReference type="Proteomes" id="UP000531594"/>
    </source>
</evidence>
<gene>
    <name evidence="1" type="ORF">HNR53_003969</name>
</gene>
<dbReference type="RefSeq" id="WP_246439694.1">
    <property type="nucleotide sequence ID" value="NZ_JACHGK010000019.1"/>
</dbReference>
<dbReference type="EMBL" id="JACHGK010000019">
    <property type="protein sequence ID" value="MBB6447289.1"/>
    <property type="molecule type" value="Genomic_DNA"/>
</dbReference>
<keyword evidence="2" id="KW-1185">Reference proteome</keyword>
<name>A0A7X0HUT0_9BACI</name>
<dbReference type="AlphaFoldDB" id="A0A7X0HUT0"/>
<comment type="caution">
    <text evidence="1">The sequence shown here is derived from an EMBL/GenBank/DDBJ whole genome shotgun (WGS) entry which is preliminary data.</text>
</comment>
<evidence type="ECO:0000313" key="1">
    <source>
        <dbReference type="EMBL" id="MBB6447289.1"/>
    </source>
</evidence>
<protein>
    <submittedName>
        <fullName evidence="1">Uncharacterized protein</fullName>
    </submittedName>
</protein>
<dbReference type="Proteomes" id="UP000531594">
    <property type="component" value="Unassembled WGS sequence"/>
</dbReference>
<reference evidence="1 2" key="1">
    <citation type="submission" date="2020-08" db="EMBL/GenBank/DDBJ databases">
        <title>Genomic Encyclopedia of Type Strains, Phase IV (KMG-IV): sequencing the most valuable type-strain genomes for metagenomic binning, comparative biology and taxonomic classification.</title>
        <authorList>
            <person name="Goeker M."/>
        </authorList>
    </citation>
    <scope>NUCLEOTIDE SEQUENCE [LARGE SCALE GENOMIC DNA]</scope>
    <source>
        <strain evidence="1 2">DSM 5391</strain>
    </source>
</reference>
<proteinExistence type="predicted"/>
<organism evidence="1 2">
    <name type="scientific">Bacillus benzoevorans</name>
    <dbReference type="NCBI Taxonomy" id="1456"/>
    <lineage>
        <taxon>Bacteria</taxon>
        <taxon>Bacillati</taxon>
        <taxon>Bacillota</taxon>
        <taxon>Bacilli</taxon>
        <taxon>Bacillales</taxon>
        <taxon>Bacillaceae</taxon>
        <taxon>Bacillus</taxon>
    </lineage>
</organism>